<dbReference type="GO" id="GO:0005615">
    <property type="term" value="C:extracellular space"/>
    <property type="evidence" value="ECO:0007669"/>
    <property type="project" value="TreeGrafter"/>
</dbReference>
<evidence type="ECO:0000256" key="4">
    <source>
        <dbReference type="SAM" id="SignalP"/>
    </source>
</evidence>
<dbReference type="PANTHER" id="PTHR11844:SF33">
    <property type="entry name" value="TISSUE INHIBITOR OF METALLOPROTEINASE"/>
    <property type="match status" value="1"/>
</dbReference>
<keyword evidence="6" id="KW-1185">Reference proteome</keyword>
<dbReference type="Gene3D" id="2.40.50.120">
    <property type="match status" value="1"/>
</dbReference>
<dbReference type="PANTHER" id="PTHR11844">
    <property type="entry name" value="METALLOPROTEASE INHIBITOR"/>
    <property type="match status" value="1"/>
</dbReference>
<reference evidence="5 6" key="1">
    <citation type="submission" date="2016-10" db="EMBL/GenBank/DDBJ databases">
        <authorList>
            <person name="de Groot N.N."/>
        </authorList>
    </citation>
    <scope>NUCLEOTIDE SEQUENCE [LARGE SCALE GENOMIC DNA]</scope>
    <source>
        <strain evidence="5 6">CGMCC 4.7037</strain>
    </source>
</reference>
<organism evidence="5 6">
    <name type="scientific">Nonomuraea solani</name>
    <dbReference type="NCBI Taxonomy" id="1144553"/>
    <lineage>
        <taxon>Bacteria</taxon>
        <taxon>Bacillati</taxon>
        <taxon>Actinomycetota</taxon>
        <taxon>Actinomycetes</taxon>
        <taxon>Streptosporangiales</taxon>
        <taxon>Streptosporangiaceae</taxon>
        <taxon>Nonomuraea</taxon>
    </lineage>
</organism>
<keyword evidence="2" id="KW-0964">Secreted</keyword>
<evidence type="ECO:0000256" key="1">
    <source>
        <dbReference type="ARBA" id="ARBA00004613"/>
    </source>
</evidence>
<feature type="transmembrane region" description="Helical" evidence="3">
    <location>
        <begin position="159"/>
        <end position="178"/>
    </location>
</feature>
<name>A0A1H6EYJ4_9ACTN</name>
<dbReference type="AlphaFoldDB" id="A0A1H6EYJ4"/>
<dbReference type="PROSITE" id="PS51257">
    <property type="entry name" value="PROKAR_LIPOPROTEIN"/>
    <property type="match status" value="1"/>
</dbReference>
<keyword evidence="3" id="KW-0812">Transmembrane</keyword>
<dbReference type="GO" id="GO:0008191">
    <property type="term" value="F:metalloendopeptidase inhibitor activity"/>
    <property type="evidence" value="ECO:0007669"/>
    <property type="project" value="InterPro"/>
</dbReference>
<evidence type="ECO:0000313" key="5">
    <source>
        <dbReference type="EMBL" id="SEH02005.1"/>
    </source>
</evidence>
<dbReference type="GO" id="GO:0002020">
    <property type="term" value="F:protease binding"/>
    <property type="evidence" value="ECO:0007669"/>
    <property type="project" value="TreeGrafter"/>
</dbReference>
<feature type="chain" id="PRO_5038838884" evidence="4">
    <location>
        <begin position="22"/>
        <end position="185"/>
    </location>
</feature>
<dbReference type="Pfam" id="PF00965">
    <property type="entry name" value="TIMP"/>
    <property type="match status" value="1"/>
</dbReference>
<proteinExistence type="predicted"/>
<dbReference type="SUPFAM" id="SSF50242">
    <property type="entry name" value="TIMP-like"/>
    <property type="match status" value="1"/>
</dbReference>
<keyword evidence="3" id="KW-0472">Membrane</keyword>
<keyword evidence="3" id="KW-1133">Transmembrane helix</keyword>
<gene>
    <name evidence="5" type="ORF">SAMN05444920_12361</name>
</gene>
<dbReference type="EMBL" id="FNVT01000023">
    <property type="protein sequence ID" value="SEH02005.1"/>
    <property type="molecule type" value="Genomic_DNA"/>
</dbReference>
<evidence type="ECO:0000256" key="3">
    <source>
        <dbReference type="SAM" id="Phobius"/>
    </source>
</evidence>
<dbReference type="Proteomes" id="UP000236732">
    <property type="component" value="Unassembled WGS sequence"/>
</dbReference>
<dbReference type="GO" id="GO:0031012">
    <property type="term" value="C:extracellular matrix"/>
    <property type="evidence" value="ECO:0007669"/>
    <property type="project" value="TreeGrafter"/>
</dbReference>
<evidence type="ECO:0000313" key="6">
    <source>
        <dbReference type="Proteomes" id="UP000236732"/>
    </source>
</evidence>
<sequence length="185" mass="19640">MVRLLTLLSLVTALLILPVQAAGACSCAQRTPQQYVADAETVFTGTVTHVRVDEPMLNGGRVVATLRADHVYKGEQPAEVQVVTHAQSAACGYHFAQGARYLVFARAENAEVSTTSCDGNQQVPAGDEPLRQEPPELIAALGTPKRVVAAPPAPEATNWTGPAVIVLVAAALAGLALVRRRRKRR</sequence>
<dbReference type="InterPro" id="IPR008993">
    <property type="entry name" value="TIMP-like_OB-fold"/>
</dbReference>
<accession>A0A1H6EYJ4</accession>
<dbReference type="InterPro" id="IPR001820">
    <property type="entry name" value="TIMP"/>
</dbReference>
<keyword evidence="4" id="KW-0732">Signal</keyword>
<evidence type="ECO:0000256" key="2">
    <source>
        <dbReference type="ARBA" id="ARBA00022525"/>
    </source>
</evidence>
<feature type="signal peptide" evidence="4">
    <location>
        <begin position="1"/>
        <end position="21"/>
    </location>
</feature>
<protein>
    <submittedName>
        <fullName evidence="5">VPLPA-CTERM protein sorting domain-containing protein</fullName>
    </submittedName>
</protein>
<dbReference type="GO" id="GO:0051045">
    <property type="term" value="P:negative regulation of membrane protein ectodomain proteolysis"/>
    <property type="evidence" value="ECO:0007669"/>
    <property type="project" value="TreeGrafter"/>
</dbReference>
<comment type="subcellular location">
    <subcellularLocation>
        <location evidence="1">Secreted</location>
    </subcellularLocation>
</comment>